<dbReference type="Proteomes" id="UP000886822">
    <property type="component" value="Unassembled WGS sequence"/>
</dbReference>
<dbReference type="InterPro" id="IPR018485">
    <property type="entry name" value="FGGY_C"/>
</dbReference>
<keyword evidence="2" id="KW-0808">Transferase</keyword>
<dbReference type="GO" id="GO:0016301">
    <property type="term" value="F:kinase activity"/>
    <property type="evidence" value="ECO:0007669"/>
    <property type="project" value="UniProtKB-KW"/>
</dbReference>
<dbReference type="Pfam" id="PF02782">
    <property type="entry name" value="FGGY_C"/>
    <property type="match status" value="1"/>
</dbReference>
<dbReference type="PANTHER" id="PTHR43095">
    <property type="entry name" value="SUGAR KINASE"/>
    <property type="match status" value="1"/>
</dbReference>
<evidence type="ECO:0000313" key="7">
    <source>
        <dbReference type="Proteomes" id="UP000886822"/>
    </source>
</evidence>
<evidence type="ECO:0000259" key="5">
    <source>
        <dbReference type="Pfam" id="PF02782"/>
    </source>
</evidence>
<reference evidence="6" key="2">
    <citation type="submission" date="2021-04" db="EMBL/GenBank/DDBJ databases">
        <authorList>
            <person name="Gilroy R."/>
        </authorList>
    </citation>
    <scope>NUCLEOTIDE SEQUENCE</scope>
    <source>
        <strain evidence="6">CHK173-259</strain>
    </source>
</reference>
<dbReference type="PANTHER" id="PTHR43095:SF5">
    <property type="entry name" value="XYLULOSE KINASE"/>
    <property type="match status" value="1"/>
</dbReference>
<dbReference type="Pfam" id="PF00370">
    <property type="entry name" value="FGGY_N"/>
    <property type="match status" value="1"/>
</dbReference>
<evidence type="ECO:0000256" key="3">
    <source>
        <dbReference type="ARBA" id="ARBA00022777"/>
    </source>
</evidence>
<proteinExistence type="inferred from homology"/>
<gene>
    <name evidence="6" type="ORF">H9875_02920</name>
</gene>
<dbReference type="InterPro" id="IPR018484">
    <property type="entry name" value="FGGY_N"/>
</dbReference>
<dbReference type="CDD" id="cd07809">
    <property type="entry name" value="ASKHA_NBD_FGGY_BaXK-like"/>
    <property type="match status" value="1"/>
</dbReference>
<comment type="caution">
    <text evidence="6">The sequence shown here is derived from an EMBL/GenBank/DDBJ whole genome shotgun (WGS) entry which is preliminary data.</text>
</comment>
<reference evidence="6" key="1">
    <citation type="journal article" date="2021" name="PeerJ">
        <title>Extensive microbial diversity within the chicken gut microbiome revealed by metagenomics and culture.</title>
        <authorList>
            <person name="Gilroy R."/>
            <person name="Ravi A."/>
            <person name="Getino M."/>
            <person name="Pursley I."/>
            <person name="Horton D.L."/>
            <person name="Alikhan N.F."/>
            <person name="Baker D."/>
            <person name="Gharbi K."/>
            <person name="Hall N."/>
            <person name="Watson M."/>
            <person name="Adriaenssens E.M."/>
            <person name="Foster-Nyarko E."/>
            <person name="Jarju S."/>
            <person name="Secka A."/>
            <person name="Antonio M."/>
            <person name="Oren A."/>
            <person name="Chaudhuri R.R."/>
            <person name="La Ragione R."/>
            <person name="Hildebrand F."/>
            <person name="Pallen M.J."/>
        </authorList>
    </citation>
    <scope>NUCLEOTIDE SEQUENCE</scope>
    <source>
        <strain evidence="6">CHK173-259</strain>
    </source>
</reference>
<dbReference type="InterPro" id="IPR043129">
    <property type="entry name" value="ATPase_NBD"/>
</dbReference>
<evidence type="ECO:0000259" key="4">
    <source>
        <dbReference type="Pfam" id="PF00370"/>
    </source>
</evidence>
<feature type="domain" description="Carbohydrate kinase FGGY N-terminal" evidence="4">
    <location>
        <begin position="16"/>
        <end position="242"/>
    </location>
</feature>
<comment type="similarity">
    <text evidence="1">Belongs to the FGGY kinase family.</text>
</comment>
<evidence type="ECO:0000256" key="2">
    <source>
        <dbReference type="ARBA" id="ARBA00022679"/>
    </source>
</evidence>
<dbReference type="GO" id="GO:0005975">
    <property type="term" value="P:carbohydrate metabolic process"/>
    <property type="evidence" value="ECO:0007669"/>
    <property type="project" value="InterPro"/>
</dbReference>
<sequence>MSAEKITQAVESGNISLGIELGSTRIKAVLVTPDFKTIASGSYVWENELKNGIWTYSLEKVWTGIQASYQEMANQVHDKYGVALTKIGSIGVSAMMHGYMAFDKNDQLLVPFRTWRNNITEQAADELTDLFDFNIPQRWSIAHLYQAILNQEDHVKDVSFLTTLAGYVHWQLSGEKVVGIGDASGIFPIDSATKTYNADFLKQFGSLKSVRQYLWDINAILPKVLVAGQSAGNLTAQGAKLLDVNGNLTAGSVMAPPEGDAGTGMVGTDAVRERTGNISAGTSAFSMVVLDQPMKAVHRDIDLVTTPTGLPVAMVHTNNCSSDINAWVNLFKEFAQTIGVDLKPDELYGALFNKSTESDADAGGLLNYSYLSGENITKMTAGRPMFVRTPNSHFNLANFVKTQLYAAFAPLKIGMDILANEEHIHMGSLIAQGGLFRTPKVGQQVLADSLNTPITVMSTASEGGPWGMAVLGFYVTDKAADETLEDFLDNKVFADSESTTLEPNAAGVAGSNAFIEAYKQGLAVEGQAVDSLTDYQAKENLENVR</sequence>
<dbReference type="Gene3D" id="3.30.420.40">
    <property type="match status" value="2"/>
</dbReference>
<dbReference type="SUPFAM" id="SSF53067">
    <property type="entry name" value="Actin-like ATPase domain"/>
    <property type="match status" value="2"/>
</dbReference>
<dbReference type="EMBL" id="DXGJ01000023">
    <property type="protein sequence ID" value="HIW71556.1"/>
    <property type="molecule type" value="Genomic_DNA"/>
</dbReference>
<protein>
    <submittedName>
        <fullName evidence="6">FGGY-family carbohydrate kinase</fullName>
    </submittedName>
</protein>
<organism evidence="6 7">
    <name type="scientific">Candidatus Levilactobacillus faecigallinarum</name>
    <dbReference type="NCBI Taxonomy" id="2838638"/>
    <lineage>
        <taxon>Bacteria</taxon>
        <taxon>Bacillati</taxon>
        <taxon>Bacillota</taxon>
        <taxon>Bacilli</taxon>
        <taxon>Lactobacillales</taxon>
        <taxon>Lactobacillaceae</taxon>
        <taxon>Levilactobacillus</taxon>
    </lineage>
</organism>
<evidence type="ECO:0000313" key="6">
    <source>
        <dbReference type="EMBL" id="HIW71556.1"/>
    </source>
</evidence>
<dbReference type="InterPro" id="IPR050406">
    <property type="entry name" value="FGGY_Carb_Kinase"/>
</dbReference>
<name>A0A9D1QT58_9LACO</name>
<accession>A0A9D1QT58</accession>
<evidence type="ECO:0000256" key="1">
    <source>
        <dbReference type="ARBA" id="ARBA00009156"/>
    </source>
</evidence>
<keyword evidence="3 6" id="KW-0418">Kinase</keyword>
<feature type="domain" description="Carbohydrate kinase FGGY C-terminal" evidence="5">
    <location>
        <begin position="277"/>
        <end position="474"/>
    </location>
</feature>
<dbReference type="AlphaFoldDB" id="A0A9D1QT58"/>